<protein>
    <recommendedName>
        <fullName evidence="3">Transposase IS4-like domain-containing protein</fullName>
    </recommendedName>
</protein>
<dbReference type="AlphaFoldDB" id="A0A223S345"/>
<evidence type="ECO:0000313" key="1">
    <source>
        <dbReference type="EMBL" id="ASU82556.1"/>
    </source>
</evidence>
<dbReference type="Proteomes" id="UP000215005">
    <property type="component" value="Chromosome"/>
</dbReference>
<accession>A0A223S345</accession>
<reference evidence="1 2" key="1">
    <citation type="submission" date="2017-08" db="EMBL/GenBank/DDBJ databases">
        <title>The complete genome sequence of Nocardiopsis gilva YIM 90087.</title>
        <authorList>
            <person name="Yin M."/>
            <person name="Tang S."/>
        </authorList>
    </citation>
    <scope>NUCLEOTIDE SEQUENCE [LARGE SCALE GENOMIC DNA]</scope>
    <source>
        <strain evidence="1 2">YIM 90087</strain>
    </source>
</reference>
<sequence>MPEANPDGELITGVTTLLDARELSTVELAGAYAQRWEHESALGEAKSRLLTPPGRCSPRSHRRWSLPRCGGLLLAHYAVRWLMCQAADGAGYASDWMGLTHTVRVVRRGAEGGTAIP</sequence>
<dbReference type="KEGG" id="ngv:CDO52_06950"/>
<evidence type="ECO:0008006" key="3">
    <source>
        <dbReference type="Google" id="ProtNLM"/>
    </source>
</evidence>
<gene>
    <name evidence="1" type="ORF">CDO52_06950</name>
</gene>
<proteinExistence type="predicted"/>
<name>A0A223S345_9ACTN</name>
<organism evidence="1 2">
    <name type="scientific">Nocardiopsis gilva YIM 90087</name>
    <dbReference type="NCBI Taxonomy" id="1235441"/>
    <lineage>
        <taxon>Bacteria</taxon>
        <taxon>Bacillati</taxon>
        <taxon>Actinomycetota</taxon>
        <taxon>Actinomycetes</taxon>
        <taxon>Streptosporangiales</taxon>
        <taxon>Nocardiopsidaceae</taxon>
        <taxon>Nocardiopsis</taxon>
    </lineage>
</organism>
<keyword evidence="2" id="KW-1185">Reference proteome</keyword>
<evidence type="ECO:0000313" key="2">
    <source>
        <dbReference type="Proteomes" id="UP000215005"/>
    </source>
</evidence>
<dbReference type="EMBL" id="CP022753">
    <property type="protein sequence ID" value="ASU82556.1"/>
    <property type="molecule type" value="Genomic_DNA"/>
</dbReference>